<keyword evidence="5" id="KW-1185">Reference proteome</keyword>
<reference evidence="4" key="1">
    <citation type="submission" date="2021-03" db="EMBL/GenBank/DDBJ databases">
        <authorList>
            <person name="Tagirdzhanova G."/>
        </authorList>
    </citation>
    <scope>NUCLEOTIDE SEQUENCE</scope>
</reference>
<evidence type="ECO:0000313" key="5">
    <source>
        <dbReference type="Proteomes" id="UP000664521"/>
    </source>
</evidence>
<dbReference type="Proteomes" id="UP000664521">
    <property type="component" value="Unassembled WGS sequence"/>
</dbReference>
<organism evidence="4 5">
    <name type="scientific">Heterodermia speciosa</name>
    <dbReference type="NCBI Taxonomy" id="116794"/>
    <lineage>
        <taxon>Eukaryota</taxon>
        <taxon>Fungi</taxon>
        <taxon>Dikarya</taxon>
        <taxon>Ascomycota</taxon>
        <taxon>Pezizomycotina</taxon>
        <taxon>Lecanoromycetes</taxon>
        <taxon>OSLEUM clade</taxon>
        <taxon>Lecanoromycetidae</taxon>
        <taxon>Caliciales</taxon>
        <taxon>Physciaceae</taxon>
        <taxon>Heterodermia</taxon>
    </lineage>
</organism>
<dbReference type="InterPro" id="IPR036236">
    <property type="entry name" value="Znf_C2H2_sf"/>
</dbReference>
<dbReference type="InterPro" id="IPR056125">
    <property type="entry name" value="DUF7708"/>
</dbReference>
<dbReference type="PANTHER" id="PTHR10039">
    <property type="entry name" value="AMELOGENIN"/>
    <property type="match status" value="1"/>
</dbReference>
<keyword evidence="2" id="KW-0479">Metal-binding</keyword>
<feature type="domain" description="C2H2-type" evidence="3">
    <location>
        <begin position="892"/>
        <end position="918"/>
    </location>
</feature>
<name>A0A8H3I6J1_9LECA</name>
<keyword evidence="1" id="KW-0677">Repeat</keyword>
<gene>
    <name evidence="4" type="ORF">HETSPECPRED_002999</name>
</gene>
<evidence type="ECO:0000256" key="1">
    <source>
        <dbReference type="ARBA" id="ARBA00022737"/>
    </source>
</evidence>
<dbReference type="OrthoDB" id="21416at2759"/>
<dbReference type="InterPro" id="IPR056884">
    <property type="entry name" value="NPHP3-like_N"/>
</dbReference>
<dbReference type="Gene3D" id="3.30.160.60">
    <property type="entry name" value="Classic Zinc Finger"/>
    <property type="match status" value="2"/>
</dbReference>
<dbReference type="SMART" id="SM00355">
    <property type="entry name" value="ZnF_C2H2"/>
    <property type="match status" value="4"/>
</dbReference>
<dbReference type="InterPro" id="IPR027417">
    <property type="entry name" value="P-loop_NTPase"/>
</dbReference>
<evidence type="ECO:0000256" key="2">
    <source>
        <dbReference type="PROSITE-ProRule" id="PRU00042"/>
    </source>
</evidence>
<dbReference type="Pfam" id="PF24883">
    <property type="entry name" value="NPHP3_N"/>
    <property type="match status" value="1"/>
</dbReference>
<dbReference type="GO" id="GO:0008270">
    <property type="term" value="F:zinc ion binding"/>
    <property type="evidence" value="ECO:0007669"/>
    <property type="project" value="UniProtKB-KW"/>
</dbReference>
<keyword evidence="2" id="KW-0862">Zinc</keyword>
<feature type="domain" description="C2H2-type" evidence="3">
    <location>
        <begin position="864"/>
        <end position="891"/>
    </location>
</feature>
<evidence type="ECO:0000313" key="4">
    <source>
        <dbReference type="EMBL" id="CAF9916747.1"/>
    </source>
</evidence>
<dbReference type="PROSITE" id="PS00028">
    <property type="entry name" value="ZINC_FINGER_C2H2_1"/>
    <property type="match status" value="2"/>
</dbReference>
<dbReference type="PROSITE" id="PS50157">
    <property type="entry name" value="ZINC_FINGER_C2H2_2"/>
    <property type="match status" value="2"/>
</dbReference>
<dbReference type="SUPFAM" id="SSF52540">
    <property type="entry name" value="P-loop containing nucleoside triphosphate hydrolases"/>
    <property type="match status" value="1"/>
</dbReference>
<dbReference type="EMBL" id="CAJPDS010000018">
    <property type="protein sequence ID" value="CAF9916747.1"/>
    <property type="molecule type" value="Genomic_DNA"/>
</dbReference>
<dbReference type="AlphaFoldDB" id="A0A8H3I6J1"/>
<accession>A0A8H3I6J1</accession>
<dbReference type="InterPro" id="IPR054471">
    <property type="entry name" value="GPIID_WHD"/>
</dbReference>
<comment type="caution">
    <text evidence="4">The sequence shown here is derived from an EMBL/GenBank/DDBJ whole genome shotgun (WGS) entry which is preliminary data.</text>
</comment>
<dbReference type="PANTHER" id="PTHR10039:SF14">
    <property type="entry name" value="NACHT DOMAIN-CONTAINING PROTEIN"/>
    <property type="match status" value="1"/>
</dbReference>
<keyword evidence="2" id="KW-0863">Zinc-finger</keyword>
<proteinExistence type="predicted"/>
<sequence>MTSIETGFRNALANFSSGLSPKEVEDFRFTTLEDVQKVVVTIQYQQARRKEMMNLTRIQSFLEAMKSFGEVIEVFLNLSEFIPFIWGPIKFLLQVASSWTESFDTLLGVYQQLAESIPLLNQYRALFVNNSSLGRVLEMVYTDILDFHRCALIVFRKPIWRQIFRSTWNDFRTRFQHIIESLRRHGSLVESQANILQIQNYQAESARIQAALTKLEDTDHKEKALSVLNWLSSADVNLDQENYVAIRDEDPDSALWILHNEKVKTWANTDSALIPCLWLNGIPGAGKTILASRIIEECQRIHSASVLFFYCKHLDNRRNSFLALARSILAQLLRQNAGLLPYFYDKSIASSQTSLNSNQLCKELLEVAIKGCSKAYIIIDGIDECDIHERKMIISFFTSLVDTQTQPGNVRSLFVSQDENDIKKLLATAAVIRVSSDDNKADIERFAGKWAYRIIQKFELAKEAQDFITGSVINGSDGMFLYAKLVLTNLYAQTTQAQLLTELQPDKFPRGLDQAYGRILDRIMKNPNTAEREQAQKLLSWIVCSKRPLKWHEIQGAMSIDILEESIDFDARQLRIQARDLCGSLVEVYPGDRVEFVHNTARIYLIQERYVEVAVEEREMALLCLRYLTFGCFDHDLAEGELRDFVVEGYYAFQDYAALHWLDHLESLYQTQDQSGNTYDKDLTLAVEEFSERHGNQLGEREVTPGIVTGYLHDDGHIDHLSTLLAETRGLRDQDETLAALGVLGDIVNRVRSTIEQFIGTPNPVAESMQEMKRYYGFNWYKCPKHPCFYFHEGFPSAKLRDRHTDRHERPYCCTEPGCPRLRIGFVSEKELKKHMDITHPNPEALSWKFSKVRENQQQNKSSFACKLCFKEFTRVSSLRIHVRAHANDRPYKCGVCGVAFTRKGDCARHESRHARRI</sequence>
<evidence type="ECO:0000259" key="3">
    <source>
        <dbReference type="PROSITE" id="PS50157"/>
    </source>
</evidence>
<dbReference type="Pfam" id="PF22939">
    <property type="entry name" value="WHD_GPIID"/>
    <property type="match status" value="1"/>
</dbReference>
<dbReference type="Pfam" id="PF24809">
    <property type="entry name" value="DUF7708"/>
    <property type="match status" value="1"/>
</dbReference>
<dbReference type="Pfam" id="PF00096">
    <property type="entry name" value="zf-C2H2"/>
    <property type="match status" value="1"/>
</dbReference>
<dbReference type="SUPFAM" id="SSF57667">
    <property type="entry name" value="beta-beta-alpha zinc fingers"/>
    <property type="match status" value="1"/>
</dbReference>
<protein>
    <recommendedName>
        <fullName evidence="3">C2H2-type domain-containing protein</fullName>
    </recommendedName>
</protein>
<dbReference type="Gene3D" id="3.40.50.300">
    <property type="entry name" value="P-loop containing nucleotide triphosphate hydrolases"/>
    <property type="match status" value="1"/>
</dbReference>
<dbReference type="InterPro" id="IPR013087">
    <property type="entry name" value="Znf_C2H2_type"/>
</dbReference>